<dbReference type="GeneID" id="27689536"/>
<keyword evidence="6" id="KW-1185">Reference proteome</keyword>
<evidence type="ECO:0000313" key="6">
    <source>
        <dbReference type="Proteomes" id="UP000053201"/>
    </source>
</evidence>
<gene>
    <name evidence="5" type="ORF">SPPG_06213</name>
</gene>
<dbReference type="InterPro" id="IPR011992">
    <property type="entry name" value="EF-hand-dom_pair"/>
</dbReference>
<dbReference type="FunFam" id="1.10.238.10:FF:000178">
    <property type="entry name" value="Calmodulin-2 A"/>
    <property type="match status" value="1"/>
</dbReference>
<dbReference type="Pfam" id="PF13499">
    <property type="entry name" value="EF-hand_7"/>
    <property type="match status" value="2"/>
</dbReference>
<dbReference type="VEuPathDB" id="FungiDB:SPPG_06213"/>
<feature type="region of interest" description="Disordered" evidence="3">
    <location>
        <begin position="172"/>
        <end position="195"/>
    </location>
</feature>
<dbReference type="RefSeq" id="XP_016606560.1">
    <property type="nucleotide sequence ID" value="XM_016754420.1"/>
</dbReference>
<dbReference type="InterPro" id="IPR002048">
    <property type="entry name" value="EF_hand_dom"/>
</dbReference>
<reference evidence="5 6" key="1">
    <citation type="submission" date="2009-08" db="EMBL/GenBank/DDBJ databases">
        <title>The Genome Sequence of Spizellomyces punctatus strain DAOM BR117.</title>
        <authorList>
            <consortium name="The Broad Institute Genome Sequencing Platform"/>
            <person name="Russ C."/>
            <person name="Cuomo C."/>
            <person name="Shea T."/>
            <person name="Young S.K."/>
            <person name="Zeng Q."/>
            <person name="Koehrsen M."/>
            <person name="Haas B."/>
            <person name="Borodovsky M."/>
            <person name="Guigo R."/>
            <person name="Alvarado L."/>
            <person name="Berlin A."/>
            <person name="Bochicchio J."/>
            <person name="Borenstein D."/>
            <person name="Chapman S."/>
            <person name="Chen Z."/>
            <person name="Engels R."/>
            <person name="Freedman E."/>
            <person name="Gellesch M."/>
            <person name="Goldberg J."/>
            <person name="Griggs A."/>
            <person name="Gujja S."/>
            <person name="Heiman D."/>
            <person name="Hepburn T."/>
            <person name="Howarth C."/>
            <person name="Jen D."/>
            <person name="Larson L."/>
            <person name="Lewis B."/>
            <person name="Mehta T."/>
            <person name="Park D."/>
            <person name="Pearson M."/>
            <person name="Roberts A."/>
            <person name="Saif S."/>
            <person name="Shenoy N."/>
            <person name="Sisk P."/>
            <person name="Stolte C."/>
            <person name="Sykes S."/>
            <person name="Thomson T."/>
            <person name="Walk T."/>
            <person name="White J."/>
            <person name="Yandava C."/>
            <person name="Burger G."/>
            <person name="Gray M.W."/>
            <person name="Holland P.W.H."/>
            <person name="King N."/>
            <person name="Lang F.B.F."/>
            <person name="Roger A.J."/>
            <person name="Ruiz-Trillo I."/>
            <person name="Lander E."/>
            <person name="Nusbaum C."/>
        </authorList>
    </citation>
    <scope>NUCLEOTIDE SEQUENCE [LARGE SCALE GENOMIC DNA]</scope>
    <source>
        <strain evidence="5 6">DAOM BR117</strain>
    </source>
</reference>
<accession>A0A0L0HAC7</accession>
<feature type="domain" description="EF-hand" evidence="4">
    <location>
        <begin position="56"/>
        <end position="91"/>
    </location>
</feature>
<evidence type="ECO:0000259" key="4">
    <source>
        <dbReference type="PROSITE" id="PS50222"/>
    </source>
</evidence>
<dbReference type="PANTHER" id="PTHR23050">
    <property type="entry name" value="CALCIUM BINDING PROTEIN"/>
    <property type="match status" value="1"/>
</dbReference>
<dbReference type="STRING" id="645134.A0A0L0HAC7"/>
<protein>
    <recommendedName>
        <fullName evidence="4">EF-hand domain-containing protein</fullName>
    </recommendedName>
</protein>
<sequence>MHARSHGTPGNRKGMSFAEAHKPVSRIVFDKYDVDGSGTISVSEFRKLCYDMGYFLSDLELGMAIRLLDSDGNGEISYGEFIKWWQQEHRFKTLQLSPQELADLTQISTDFQRFDKDQSGCIDVREFRLLYADLVRRGMTKKTLAGTLEELDNNRDGKVSFNEYVDWVLGQRRTTEQPPHRSQQQVPARQGESSQ</sequence>
<evidence type="ECO:0000256" key="2">
    <source>
        <dbReference type="ARBA" id="ARBA00022837"/>
    </source>
</evidence>
<dbReference type="InParanoid" id="A0A0L0HAC7"/>
<feature type="compositionally biased region" description="Polar residues" evidence="3">
    <location>
        <begin position="180"/>
        <end position="195"/>
    </location>
</feature>
<proteinExistence type="predicted"/>
<feature type="domain" description="EF-hand" evidence="4">
    <location>
        <begin position="102"/>
        <end position="137"/>
    </location>
</feature>
<dbReference type="CDD" id="cd00051">
    <property type="entry name" value="EFh"/>
    <property type="match status" value="1"/>
</dbReference>
<organism evidence="5 6">
    <name type="scientific">Spizellomyces punctatus (strain DAOM BR117)</name>
    <dbReference type="NCBI Taxonomy" id="645134"/>
    <lineage>
        <taxon>Eukaryota</taxon>
        <taxon>Fungi</taxon>
        <taxon>Fungi incertae sedis</taxon>
        <taxon>Chytridiomycota</taxon>
        <taxon>Chytridiomycota incertae sedis</taxon>
        <taxon>Chytridiomycetes</taxon>
        <taxon>Spizellomycetales</taxon>
        <taxon>Spizellomycetaceae</taxon>
        <taxon>Spizellomyces</taxon>
    </lineage>
</organism>
<dbReference type="SMART" id="SM00054">
    <property type="entry name" value="EFh"/>
    <property type="match status" value="4"/>
</dbReference>
<dbReference type="Proteomes" id="UP000053201">
    <property type="component" value="Unassembled WGS sequence"/>
</dbReference>
<keyword evidence="2" id="KW-0106">Calcium</keyword>
<evidence type="ECO:0000256" key="1">
    <source>
        <dbReference type="ARBA" id="ARBA00022737"/>
    </source>
</evidence>
<dbReference type="EMBL" id="KQ257460">
    <property type="protein sequence ID" value="KNC98520.1"/>
    <property type="molecule type" value="Genomic_DNA"/>
</dbReference>
<dbReference type="InterPro" id="IPR018247">
    <property type="entry name" value="EF_Hand_1_Ca_BS"/>
</dbReference>
<dbReference type="AlphaFoldDB" id="A0A0L0HAC7"/>
<keyword evidence="1" id="KW-0677">Repeat</keyword>
<evidence type="ECO:0000256" key="3">
    <source>
        <dbReference type="SAM" id="MobiDB-lite"/>
    </source>
</evidence>
<dbReference type="PROSITE" id="PS50222">
    <property type="entry name" value="EF_HAND_2"/>
    <property type="match status" value="4"/>
</dbReference>
<evidence type="ECO:0000313" key="5">
    <source>
        <dbReference type="EMBL" id="KNC98520.1"/>
    </source>
</evidence>
<dbReference type="OrthoDB" id="26525at2759"/>
<dbReference type="InterPro" id="IPR050145">
    <property type="entry name" value="Centrin_CML-like"/>
</dbReference>
<dbReference type="GO" id="GO:0005509">
    <property type="term" value="F:calcium ion binding"/>
    <property type="evidence" value="ECO:0007669"/>
    <property type="project" value="InterPro"/>
</dbReference>
<feature type="domain" description="EF-hand" evidence="4">
    <location>
        <begin position="139"/>
        <end position="174"/>
    </location>
</feature>
<dbReference type="SUPFAM" id="SSF47473">
    <property type="entry name" value="EF-hand"/>
    <property type="match status" value="1"/>
</dbReference>
<dbReference type="PROSITE" id="PS00018">
    <property type="entry name" value="EF_HAND_1"/>
    <property type="match status" value="4"/>
</dbReference>
<feature type="domain" description="EF-hand" evidence="4">
    <location>
        <begin position="20"/>
        <end position="55"/>
    </location>
</feature>
<dbReference type="OMA" id="FQELINW"/>
<name>A0A0L0HAC7_SPIPD</name>
<dbReference type="Gene3D" id="1.10.238.10">
    <property type="entry name" value="EF-hand"/>
    <property type="match status" value="2"/>
</dbReference>
<dbReference type="GO" id="GO:0043226">
    <property type="term" value="C:organelle"/>
    <property type="evidence" value="ECO:0007669"/>
    <property type="project" value="UniProtKB-ARBA"/>
</dbReference>
<dbReference type="eggNOG" id="KOG0032">
    <property type="taxonomic scope" value="Eukaryota"/>
</dbReference>